<name>A0A7K3WLI3_9FLAO</name>
<protein>
    <submittedName>
        <fullName evidence="13">Transporter substrate-binding domain-containing protein</fullName>
    </submittedName>
</protein>
<evidence type="ECO:0000256" key="3">
    <source>
        <dbReference type="ARBA" id="ARBA00022692"/>
    </source>
</evidence>
<feature type="transmembrane region" description="Helical" evidence="10">
    <location>
        <begin position="143"/>
        <end position="168"/>
    </location>
</feature>
<comment type="subcellular location">
    <subcellularLocation>
        <location evidence="1">Membrane</location>
        <topology evidence="1">Multi-pass membrane protein</topology>
    </subcellularLocation>
</comment>
<keyword evidence="3 10" id="KW-0812">Transmembrane</keyword>
<dbReference type="AlphaFoldDB" id="A0A7K3WLI3"/>
<feature type="transmembrane region" description="Helical" evidence="10">
    <location>
        <begin position="189"/>
        <end position="208"/>
    </location>
</feature>
<dbReference type="InterPro" id="IPR001320">
    <property type="entry name" value="Iontro_rcpt_C"/>
</dbReference>
<keyword evidence="2" id="KW-0813">Transport</keyword>
<dbReference type="RefSeq" id="WP_163283081.1">
    <property type="nucleotide sequence ID" value="NZ_JAAGVY010000002.1"/>
</dbReference>
<evidence type="ECO:0000256" key="4">
    <source>
        <dbReference type="ARBA" id="ARBA00022989"/>
    </source>
</evidence>
<evidence type="ECO:0000259" key="12">
    <source>
        <dbReference type="SMART" id="SM00079"/>
    </source>
</evidence>
<feature type="domain" description="Ionotropic glutamate receptor C-terminal" evidence="12">
    <location>
        <begin position="39"/>
        <end position="367"/>
    </location>
</feature>
<feature type="transmembrane region" description="Helical" evidence="10">
    <location>
        <begin position="214"/>
        <end position="240"/>
    </location>
</feature>
<reference evidence="13 14" key="1">
    <citation type="submission" date="2020-02" db="EMBL/GenBank/DDBJ databases">
        <title>Out from the shadows clarifying the taxonomy of the family Cryomorphaceae and related taxa by utilizing the GTDB taxonomic framework.</title>
        <authorList>
            <person name="Bowman J.P."/>
        </authorList>
    </citation>
    <scope>NUCLEOTIDE SEQUENCE [LARGE SCALE GENOMIC DNA]</scope>
    <source>
        <strain evidence="13 14">QSSC 1-22</strain>
    </source>
</reference>
<keyword evidence="14" id="KW-1185">Reference proteome</keyword>
<evidence type="ECO:0000256" key="1">
    <source>
        <dbReference type="ARBA" id="ARBA00004141"/>
    </source>
</evidence>
<evidence type="ECO:0000313" key="13">
    <source>
        <dbReference type="EMBL" id="NEN22378.1"/>
    </source>
</evidence>
<keyword evidence="4 10" id="KW-1133">Transmembrane helix</keyword>
<evidence type="ECO:0000256" key="2">
    <source>
        <dbReference type="ARBA" id="ARBA00022448"/>
    </source>
</evidence>
<dbReference type="EMBL" id="JAAGVY010000002">
    <property type="protein sequence ID" value="NEN22378.1"/>
    <property type="molecule type" value="Genomic_DNA"/>
</dbReference>
<dbReference type="GO" id="GO:0015276">
    <property type="term" value="F:ligand-gated monoatomic ion channel activity"/>
    <property type="evidence" value="ECO:0007669"/>
    <property type="project" value="InterPro"/>
</dbReference>
<dbReference type="SUPFAM" id="SSF53850">
    <property type="entry name" value="Periplasmic binding protein-like II"/>
    <property type="match status" value="1"/>
</dbReference>
<dbReference type="Gene3D" id="1.10.287.70">
    <property type="match status" value="1"/>
</dbReference>
<accession>A0A7K3WLI3</accession>
<dbReference type="PRINTS" id="PR00169">
    <property type="entry name" value="KCHANNEL"/>
</dbReference>
<evidence type="ECO:0000256" key="10">
    <source>
        <dbReference type="SAM" id="Phobius"/>
    </source>
</evidence>
<keyword evidence="5" id="KW-0406">Ion transport</keyword>
<evidence type="ECO:0000256" key="6">
    <source>
        <dbReference type="ARBA" id="ARBA00023136"/>
    </source>
</evidence>
<dbReference type="SUPFAM" id="SSF81324">
    <property type="entry name" value="Voltage-gated potassium channels"/>
    <property type="match status" value="1"/>
</dbReference>
<evidence type="ECO:0000256" key="9">
    <source>
        <dbReference type="ARBA" id="ARBA00023303"/>
    </source>
</evidence>
<keyword evidence="6 10" id="KW-0472">Membrane</keyword>
<dbReference type="Pfam" id="PF00060">
    <property type="entry name" value="Lig_chan"/>
    <property type="match status" value="1"/>
</dbReference>
<dbReference type="Pfam" id="PF00497">
    <property type="entry name" value="SBP_bac_3"/>
    <property type="match status" value="1"/>
</dbReference>
<proteinExistence type="predicted"/>
<gene>
    <name evidence="13" type="ORF">G3O08_02535</name>
</gene>
<dbReference type="InterPro" id="IPR015683">
    <property type="entry name" value="Ionotropic_Glu_rcpt"/>
</dbReference>
<dbReference type="Gene3D" id="3.40.190.10">
    <property type="entry name" value="Periplasmic binding protein-like II"/>
    <property type="match status" value="2"/>
</dbReference>
<evidence type="ECO:0000256" key="5">
    <source>
        <dbReference type="ARBA" id="ARBA00023065"/>
    </source>
</evidence>
<dbReference type="Proteomes" id="UP000486602">
    <property type="component" value="Unassembled WGS sequence"/>
</dbReference>
<keyword evidence="8" id="KW-0325">Glycoprotein</keyword>
<organism evidence="13 14">
    <name type="scientific">Cryomorpha ignava</name>
    <dbReference type="NCBI Taxonomy" id="101383"/>
    <lineage>
        <taxon>Bacteria</taxon>
        <taxon>Pseudomonadati</taxon>
        <taxon>Bacteroidota</taxon>
        <taxon>Flavobacteriia</taxon>
        <taxon>Flavobacteriales</taxon>
        <taxon>Cryomorphaceae</taxon>
        <taxon>Cryomorpha</taxon>
    </lineage>
</organism>
<dbReference type="InterPro" id="IPR001638">
    <property type="entry name" value="Solute-binding_3/MltF_N"/>
</dbReference>
<evidence type="ECO:0000313" key="14">
    <source>
        <dbReference type="Proteomes" id="UP000486602"/>
    </source>
</evidence>
<keyword evidence="9" id="KW-0407">Ion channel</keyword>
<evidence type="ECO:0000256" key="8">
    <source>
        <dbReference type="ARBA" id="ARBA00023180"/>
    </source>
</evidence>
<dbReference type="PANTHER" id="PTHR18966">
    <property type="entry name" value="IONOTROPIC GLUTAMATE RECEPTOR"/>
    <property type="match status" value="1"/>
</dbReference>
<dbReference type="SMART" id="SM00062">
    <property type="entry name" value="PBPb"/>
    <property type="match status" value="1"/>
</dbReference>
<feature type="domain" description="Solute-binding protein family 3/N-terminal" evidence="11">
    <location>
        <begin position="39"/>
        <end position="368"/>
    </location>
</feature>
<keyword evidence="7" id="KW-0675">Receptor</keyword>
<dbReference type="SMART" id="SM00079">
    <property type="entry name" value="PBPe"/>
    <property type="match status" value="1"/>
</dbReference>
<comment type="caution">
    <text evidence="13">The sequence shown here is derived from an EMBL/GenBank/DDBJ whole genome shotgun (WGS) entry which is preliminary data.</text>
</comment>
<evidence type="ECO:0000256" key="7">
    <source>
        <dbReference type="ARBA" id="ARBA00023170"/>
    </source>
</evidence>
<evidence type="ECO:0000259" key="11">
    <source>
        <dbReference type="SMART" id="SM00062"/>
    </source>
</evidence>
<dbReference type="GO" id="GO:0016020">
    <property type="term" value="C:membrane"/>
    <property type="evidence" value="ECO:0007669"/>
    <property type="project" value="UniProtKB-SubCell"/>
</dbReference>
<sequence length="369" mass="40617">MHSFKLSNFVFFVSILFITVQVGAQGVVIKQDSAAASQPLKVGIAGNEPFVFNDLDNPRGIAIEIWEDLANEKEWTFKYVPFNTVNAALTALQNKELDLVVGPISITSDRVTKMSFSQPYYQSSLSIASRADGKGLWSRIKPFFSFSLLVAVGIFVFILAIVGTLFWLAEHKASPEQFPKDPVKGIGNGMWLAIVTMSTTGYGDMAPITLRGRIIAGIWMVVTIIFATSMVAGIASTLTLSGLGTSTIRNAEELSTKKAATIAGSPAVAFLKEYSATVIQTSNLDEAMNKLKNKTVDAVVYDQPQLMYFLKVNNDENLYIAKAEYYKQGYGFAFPLTSPLVYDVNRTLLRLAEEHVVQEIIDEYLGKQK</sequence>